<dbReference type="STRING" id="81479.RA876_08865"/>
<proteinExistence type="predicted"/>
<comment type="caution">
    <text evidence="1">The sequence shown here is derived from an EMBL/GenBank/DDBJ whole genome shotgun (WGS) entry which is preliminary data.</text>
</comment>
<organism evidence="1 2">
    <name type="scientific">Rhodoferax antarcticus ANT.BR</name>
    <dbReference type="NCBI Taxonomy" id="1111071"/>
    <lineage>
        <taxon>Bacteria</taxon>
        <taxon>Pseudomonadati</taxon>
        <taxon>Pseudomonadota</taxon>
        <taxon>Betaproteobacteria</taxon>
        <taxon>Burkholderiales</taxon>
        <taxon>Comamonadaceae</taxon>
        <taxon>Rhodoferax</taxon>
    </lineage>
</organism>
<dbReference type="EMBL" id="MSYM01000013">
    <property type="protein sequence ID" value="OLP06735.1"/>
    <property type="molecule type" value="Genomic_DNA"/>
</dbReference>
<dbReference type="Proteomes" id="UP000185911">
    <property type="component" value="Unassembled WGS sequence"/>
</dbReference>
<dbReference type="InterPro" id="IPR013785">
    <property type="entry name" value="Aldolase_TIM"/>
</dbReference>
<sequence>MHNAADVLDAGAHGLAVVSALCSADDPRAAAQSFRALFAQPLPSDGCGCL</sequence>
<accession>A0A1Q8YFH2</accession>
<evidence type="ECO:0000313" key="1">
    <source>
        <dbReference type="EMBL" id="OLP06735.1"/>
    </source>
</evidence>
<dbReference type="InterPro" id="IPR036206">
    <property type="entry name" value="ThiamineP_synth_sf"/>
</dbReference>
<keyword evidence="2" id="KW-1185">Reference proteome</keyword>
<gene>
    <name evidence="1" type="ORF">BLL52_2975</name>
</gene>
<dbReference type="AlphaFoldDB" id="A0A1Q8YFH2"/>
<dbReference type="Gene3D" id="3.20.20.70">
    <property type="entry name" value="Aldolase class I"/>
    <property type="match status" value="1"/>
</dbReference>
<dbReference type="SUPFAM" id="SSF51391">
    <property type="entry name" value="Thiamin phosphate synthase"/>
    <property type="match status" value="1"/>
</dbReference>
<evidence type="ECO:0000313" key="2">
    <source>
        <dbReference type="Proteomes" id="UP000185911"/>
    </source>
</evidence>
<name>A0A1Q8YFH2_9BURK</name>
<evidence type="ECO:0008006" key="3">
    <source>
        <dbReference type="Google" id="ProtNLM"/>
    </source>
</evidence>
<protein>
    <recommendedName>
        <fullName evidence="3">Thiamine-phosphate pyrophosphorylase</fullName>
    </recommendedName>
</protein>
<reference evidence="1 2" key="1">
    <citation type="submission" date="2017-01" db="EMBL/GenBank/DDBJ databases">
        <title>Genome sequence of Rhodoferax antarcticus ANT.BR, a psychrophilic purple nonsulfur bacterium from an Antarctic microbial mat.</title>
        <authorList>
            <person name="Baker J."/>
            <person name="Riester C."/>
            <person name="Skinner B."/>
            <person name="Newell A."/>
            <person name="Swingley W."/>
            <person name="Madigan M."/>
            <person name="Jung D."/>
            <person name="Asao M."/>
            <person name="Chen M."/>
            <person name="Loughlin P."/>
            <person name="Pan H."/>
            <person name="Lin S."/>
            <person name="Li N."/>
            <person name="Shaw J."/>
            <person name="Prado M."/>
            <person name="Sherman C."/>
            <person name="Li X."/>
            <person name="Tang J."/>
            <person name="Blankenship R."/>
            <person name="Zhao T."/>
            <person name="Touchman J."/>
            <person name="Sattley M."/>
        </authorList>
    </citation>
    <scope>NUCLEOTIDE SEQUENCE [LARGE SCALE GENOMIC DNA]</scope>
    <source>
        <strain evidence="1 2">ANT.BR</strain>
    </source>
</reference>